<dbReference type="Proteomes" id="UP000297595">
    <property type="component" value="Unassembled WGS sequence"/>
</dbReference>
<evidence type="ECO:0000313" key="2">
    <source>
        <dbReference type="Proteomes" id="UP000297595"/>
    </source>
</evidence>
<name>A0A7C8KAX3_ORBOL</name>
<organism evidence="1 2">
    <name type="scientific">Orbilia oligospora</name>
    <name type="common">Nematode-trapping fungus</name>
    <name type="synonym">Arthrobotrys oligospora</name>
    <dbReference type="NCBI Taxonomy" id="2813651"/>
    <lineage>
        <taxon>Eukaryota</taxon>
        <taxon>Fungi</taxon>
        <taxon>Dikarya</taxon>
        <taxon>Ascomycota</taxon>
        <taxon>Pezizomycotina</taxon>
        <taxon>Orbiliomycetes</taxon>
        <taxon>Orbiliales</taxon>
        <taxon>Orbiliaceae</taxon>
        <taxon>Orbilia</taxon>
    </lineage>
</organism>
<accession>A0A7C8KAX3</accession>
<sequence>MSFQQPRNCGSVSYKATNSVDLTTGLYLARLSSPIEDKGDICYSTPESMPLWLVADVFGIERHILITTSSQTTGA</sequence>
<evidence type="ECO:0000313" key="1">
    <source>
        <dbReference type="EMBL" id="TGJ62938.1"/>
    </source>
</evidence>
<gene>
    <name evidence="1" type="ORF">EYR41_010890</name>
</gene>
<comment type="caution">
    <text evidence="1">The sequence shown here is derived from an EMBL/GenBank/DDBJ whole genome shotgun (WGS) entry which is preliminary data.</text>
</comment>
<reference evidence="1 2" key="1">
    <citation type="submission" date="2019-03" db="EMBL/GenBank/DDBJ databases">
        <title>Nematode-trapping fungi genome.</title>
        <authorList>
            <person name="Vidal-Diez De Ulzurrun G."/>
        </authorList>
    </citation>
    <scope>NUCLEOTIDE SEQUENCE [LARGE SCALE GENOMIC DNA]</scope>
    <source>
        <strain evidence="1 2">TWF154</strain>
    </source>
</reference>
<dbReference type="AlphaFoldDB" id="A0A7C8KAX3"/>
<proteinExistence type="predicted"/>
<protein>
    <submittedName>
        <fullName evidence="1">Uncharacterized protein</fullName>
    </submittedName>
</protein>
<dbReference type="EMBL" id="SOZJ01000008">
    <property type="protein sequence ID" value="TGJ62938.1"/>
    <property type="molecule type" value="Genomic_DNA"/>
</dbReference>